<feature type="compositionally biased region" description="Low complexity" evidence="2">
    <location>
        <begin position="85"/>
        <end position="97"/>
    </location>
</feature>
<dbReference type="EMBL" id="GG662853">
    <property type="protein sequence ID" value="EAR87281.1"/>
    <property type="molecule type" value="Genomic_DNA"/>
</dbReference>
<dbReference type="Proteomes" id="UP000009168">
    <property type="component" value="Unassembled WGS sequence"/>
</dbReference>
<proteinExistence type="predicted"/>
<dbReference type="RefSeq" id="XP_001007526.1">
    <property type="nucleotide sequence ID" value="XM_001007526.2"/>
</dbReference>
<name>I7LTU0_TETTS</name>
<protein>
    <submittedName>
        <fullName evidence="3">Uncharacterized protein</fullName>
    </submittedName>
</protein>
<dbReference type="HOGENOM" id="CLU_600656_0_0_1"/>
<feature type="compositionally biased region" description="Polar residues" evidence="2">
    <location>
        <begin position="53"/>
        <end position="84"/>
    </location>
</feature>
<gene>
    <name evidence="3" type="ORF">TTHERM_00055950</name>
</gene>
<dbReference type="AlphaFoldDB" id="I7LTU0"/>
<keyword evidence="1" id="KW-0175">Coiled coil</keyword>
<feature type="coiled-coil region" evidence="1">
    <location>
        <begin position="236"/>
        <end position="263"/>
    </location>
</feature>
<keyword evidence="4" id="KW-1185">Reference proteome</keyword>
<organism evidence="3 4">
    <name type="scientific">Tetrahymena thermophila (strain SB210)</name>
    <dbReference type="NCBI Taxonomy" id="312017"/>
    <lineage>
        <taxon>Eukaryota</taxon>
        <taxon>Sar</taxon>
        <taxon>Alveolata</taxon>
        <taxon>Ciliophora</taxon>
        <taxon>Intramacronucleata</taxon>
        <taxon>Oligohymenophorea</taxon>
        <taxon>Hymenostomatida</taxon>
        <taxon>Tetrahymenina</taxon>
        <taxon>Tetrahymenidae</taxon>
        <taxon>Tetrahymena</taxon>
    </lineage>
</organism>
<sequence>MGACFSDKKLRKNNNVYFNQNTLNDSLSRDQKYKQQQLNQENREVFKQKSNEGSKLNPSISQMQTETLTKDSQNSKQKFNTPEPQQENQQKQIQNQHIEQKQKKINQQDIEVLFEQKINAGFKKQISQIQDSQIQKQKLNSSDQEINFDENMQEYQDVQNLNLRNVASQNTNPNQINNQFQNSKYQNPDVNKNMEKQQDKINFPNNTSQNNTKINYQFQIPKQQNPAHKDQHLEPLNLNERNEQKLLLQKKEYEQNKNEKQQLKPPNPKYSNFKDYNVNLIKGVEMLLKKSSSETLQISQYPDKSIRMIAQESSNPSIYYLNYILDYNHKYEILLDIKKNNILNIIQLQLKTESFEDLTNFIYYNENYVSIYPEIQADKGKNIVGYSEQTIENLKLQICLKDSVYKCKFAGNECSNNGLKDYDSFQNGFFAFYINSTYSQAEIILKSIKVVKEFED</sequence>
<feature type="region of interest" description="Disordered" evidence="2">
    <location>
        <begin position="45"/>
        <end position="102"/>
    </location>
</feature>
<evidence type="ECO:0000313" key="3">
    <source>
        <dbReference type="EMBL" id="EAR87281.1"/>
    </source>
</evidence>
<dbReference type="KEGG" id="tet:TTHERM_00055950"/>
<evidence type="ECO:0000313" key="4">
    <source>
        <dbReference type="Proteomes" id="UP000009168"/>
    </source>
</evidence>
<evidence type="ECO:0000256" key="1">
    <source>
        <dbReference type="SAM" id="Coils"/>
    </source>
</evidence>
<evidence type="ECO:0000256" key="2">
    <source>
        <dbReference type="SAM" id="MobiDB-lite"/>
    </source>
</evidence>
<reference evidence="4" key="1">
    <citation type="journal article" date="2006" name="PLoS Biol.">
        <title>Macronuclear genome sequence of the ciliate Tetrahymena thermophila, a model eukaryote.</title>
        <authorList>
            <person name="Eisen J.A."/>
            <person name="Coyne R.S."/>
            <person name="Wu M."/>
            <person name="Wu D."/>
            <person name="Thiagarajan M."/>
            <person name="Wortman J.R."/>
            <person name="Badger J.H."/>
            <person name="Ren Q."/>
            <person name="Amedeo P."/>
            <person name="Jones K.M."/>
            <person name="Tallon L.J."/>
            <person name="Delcher A.L."/>
            <person name="Salzberg S.L."/>
            <person name="Silva J.C."/>
            <person name="Haas B.J."/>
            <person name="Majoros W.H."/>
            <person name="Farzad M."/>
            <person name="Carlton J.M."/>
            <person name="Smith R.K. Jr."/>
            <person name="Garg J."/>
            <person name="Pearlman R.E."/>
            <person name="Karrer K.M."/>
            <person name="Sun L."/>
            <person name="Manning G."/>
            <person name="Elde N.C."/>
            <person name="Turkewitz A.P."/>
            <person name="Asai D.J."/>
            <person name="Wilkes D.E."/>
            <person name="Wang Y."/>
            <person name="Cai H."/>
            <person name="Collins K."/>
            <person name="Stewart B.A."/>
            <person name="Lee S.R."/>
            <person name="Wilamowska K."/>
            <person name="Weinberg Z."/>
            <person name="Ruzzo W.L."/>
            <person name="Wloga D."/>
            <person name="Gaertig J."/>
            <person name="Frankel J."/>
            <person name="Tsao C.-C."/>
            <person name="Gorovsky M.A."/>
            <person name="Keeling P.J."/>
            <person name="Waller R.F."/>
            <person name="Patron N.J."/>
            <person name="Cherry J.M."/>
            <person name="Stover N.A."/>
            <person name="Krieger C.J."/>
            <person name="del Toro C."/>
            <person name="Ryder H.F."/>
            <person name="Williamson S.C."/>
            <person name="Barbeau R.A."/>
            <person name="Hamilton E.P."/>
            <person name="Orias E."/>
        </authorList>
    </citation>
    <scope>NUCLEOTIDE SEQUENCE [LARGE SCALE GENOMIC DNA]</scope>
    <source>
        <strain evidence="4">SB210</strain>
    </source>
</reference>
<feature type="region of interest" description="Disordered" evidence="2">
    <location>
        <begin position="168"/>
        <end position="190"/>
    </location>
</feature>
<accession>I7LTU0</accession>
<dbReference type="InParanoid" id="I7LTU0"/>
<dbReference type="GeneID" id="7835131"/>